<dbReference type="InterPro" id="IPR012337">
    <property type="entry name" value="RNaseH-like_sf"/>
</dbReference>
<keyword evidence="3" id="KW-1185">Reference proteome</keyword>
<dbReference type="AlphaFoldDB" id="A0A7X2D6B2"/>
<evidence type="ECO:0000313" key="2">
    <source>
        <dbReference type="EMBL" id="MQX38557.1"/>
    </source>
</evidence>
<proteinExistence type="predicted"/>
<name>A0A7X2D6B2_9PROT</name>
<dbReference type="Gene3D" id="3.30.420.10">
    <property type="entry name" value="Ribonuclease H-like superfamily/Ribonuclease H"/>
    <property type="match status" value="1"/>
</dbReference>
<gene>
    <name evidence="2" type="ORF">GHC57_18770</name>
</gene>
<dbReference type="GO" id="GO:0003676">
    <property type="term" value="F:nucleic acid binding"/>
    <property type="evidence" value="ECO:0007669"/>
    <property type="project" value="InterPro"/>
</dbReference>
<dbReference type="OrthoDB" id="5287589at2"/>
<comment type="caution">
    <text evidence="2">The sequence shown here is derived from an EMBL/GenBank/DDBJ whole genome shotgun (WGS) entry which is preliminary data.</text>
</comment>
<dbReference type="Proteomes" id="UP000434582">
    <property type="component" value="Unassembled WGS sequence"/>
</dbReference>
<dbReference type="EMBL" id="WIVE01000129">
    <property type="protein sequence ID" value="MQX38557.1"/>
    <property type="molecule type" value="Genomic_DNA"/>
</dbReference>
<feature type="domain" description="Transposase-like Mu C-terminal" evidence="1">
    <location>
        <begin position="481"/>
        <end position="542"/>
    </location>
</feature>
<dbReference type="InterPro" id="IPR036397">
    <property type="entry name" value="RNaseH_sf"/>
</dbReference>
<evidence type="ECO:0000259" key="1">
    <source>
        <dbReference type="Pfam" id="PF09299"/>
    </source>
</evidence>
<evidence type="ECO:0000313" key="3">
    <source>
        <dbReference type="Proteomes" id="UP000434582"/>
    </source>
</evidence>
<protein>
    <recommendedName>
        <fullName evidence="1">Transposase-like Mu C-terminal domain-containing protein</fullName>
    </recommendedName>
</protein>
<organism evidence="2 3">
    <name type="scientific">Roseospira navarrensis</name>
    <dbReference type="NCBI Taxonomy" id="140058"/>
    <lineage>
        <taxon>Bacteria</taxon>
        <taxon>Pseudomonadati</taxon>
        <taxon>Pseudomonadota</taxon>
        <taxon>Alphaproteobacteria</taxon>
        <taxon>Rhodospirillales</taxon>
        <taxon>Rhodospirillaceae</taxon>
        <taxon>Roseospira</taxon>
    </lineage>
</organism>
<dbReference type="Pfam" id="PF09299">
    <property type="entry name" value="Mu-transpos_C"/>
    <property type="match status" value="1"/>
</dbReference>
<feature type="non-terminal residue" evidence="2">
    <location>
        <position position="1"/>
    </location>
</feature>
<accession>A0A7X2D6B2</accession>
<dbReference type="InterPro" id="IPR015378">
    <property type="entry name" value="Transposase-like_Mu_C"/>
</dbReference>
<sequence>RLDVIAVKGRGGRGGVCYQVRARSIPGGGGDQVTPPEPLPAPAPAATAGEVIPKDLRAPAPATLPAWKVRAIQRVRQAGEPGSPERARALEAVAADTLHPDGKRRGKRVAPGTLRKWVQTYEAGGATALARKDRADRGRRRVVISRAWDDAARTAGLSEEALEGIKKALETAIGRQFRAGHNWQVVQLNVTPVLVEASRAAGMDLPDATLIPLCRVPRNLIEPHRHSNRAAHMYRRDAGKSAAVQVPRIRRDRSHLRPMDFVAGDVHHLDVLVRRPDGSLATPKAIAWQDLATNRLFATLVLKPRGEAVKRRDVLGSFAAMCADPRWGVPGRLYLDNGSEYALFDALADDMLALQRWFAPAMQVLDAKDLAAGVRKSRPYNPQSKVIETAFAILERTVLSQVPGHIGGDRMKKKTQNQGKDPVPYDGDFTALEAEFADFLAYYHNKPQSGHLAGKSPNDSLRAFITDGWQSVTLDPHQLEIAFSKVETRSVYPGGAFTIGGTEYRSDRLITLAGSGRKVTVRVPLIGDGGRMYVFDEEDAFLDIATEPTRYVFGDPAGAKDQARQAGILRREVAAQGQVPADTRDSMRAVNALFPAPQPTSAGQMSINPEFQDAARRARALPDASVRVEEDRAAEGISSALARLAARANRKAANG</sequence>
<reference evidence="2 3" key="1">
    <citation type="submission" date="2019-10" db="EMBL/GenBank/DDBJ databases">
        <title>Draft whole-genome sequence of the purple nonsulfur photosynthetic bacterium Roseospira navarrensis DSM 15114.</title>
        <authorList>
            <person name="Kyndt J.A."/>
            <person name="Meyer T.E."/>
        </authorList>
    </citation>
    <scope>NUCLEOTIDE SEQUENCE [LARGE SCALE GENOMIC DNA]</scope>
    <source>
        <strain evidence="2 3">DSM 15114</strain>
    </source>
</reference>
<dbReference type="SUPFAM" id="SSF53098">
    <property type="entry name" value="Ribonuclease H-like"/>
    <property type="match status" value="1"/>
</dbReference>
<dbReference type="RefSeq" id="WP_153347142.1">
    <property type="nucleotide sequence ID" value="NZ_WIVE01000129.1"/>
</dbReference>